<protein>
    <submittedName>
        <fullName evidence="1">Uncharacterized membrane protein (UPF0127 family)</fullName>
    </submittedName>
</protein>
<proteinExistence type="predicted"/>
<gene>
    <name evidence="1" type="ORF">J2Z35_002097</name>
</gene>
<comment type="caution">
    <text evidence="1">The sequence shown here is derived from an EMBL/GenBank/DDBJ whole genome shotgun (WGS) entry which is preliminary data.</text>
</comment>
<dbReference type="Pfam" id="PF02643">
    <property type="entry name" value="DUF192"/>
    <property type="match status" value="1"/>
</dbReference>
<keyword evidence="2" id="KW-1185">Reference proteome</keyword>
<name>A0ABS4KM41_9FIRM</name>
<evidence type="ECO:0000313" key="2">
    <source>
        <dbReference type="Proteomes" id="UP001314903"/>
    </source>
</evidence>
<organism evidence="1 2">
    <name type="scientific">Acetoanaerobium pronyense</name>
    <dbReference type="NCBI Taxonomy" id="1482736"/>
    <lineage>
        <taxon>Bacteria</taxon>
        <taxon>Bacillati</taxon>
        <taxon>Bacillota</taxon>
        <taxon>Clostridia</taxon>
        <taxon>Peptostreptococcales</taxon>
        <taxon>Filifactoraceae</taxon>
        <taxon>Acetoanaerobium</taxon>
    </lineage>
</organism>
<dbReference type="InterPro" id="IPR038695">
    <property type="entry name" value="Saro_0823-like_sf"/>
</dbReference>
<evidence type="ECO:0000313" key="1">
    <source>
        <dbReference type="EMBL" id="MBP2028296.1"/>
    </source>
</evidence>
<accession>A0ABS4KM41</accession>
<dbReference type="RefSeq" id="WP_330623433.1">
    <property type="nucleotide sequence ID" value="NZ_JAGGLI010000025.1"/>
</dbReference>
<dbReference type="EMBL" id="JAGGLI010000025">
    <property type="protein sequence ID" value="MBP2028296.1"/>
    <property type="molecule type" value="Genomic_DNA"/>
</dbReference>
<dbReference type="InterPro" id="IPR003795">
    <property type="entry name" value="DUF192"/>
</dbReference>
<sequence length="110" mass="12723">MIKDSKGEVIIEELKIFDTFSKRLKGLMFEDEIPSGHAVLLEPCNSIHTFFMKFDIGVIYLDEKDMVIRGPETMKSWRLGPIVKSAKKVIEYDYRNTDIKVNIGDKLKIL</sequence>
<reference evidence="1 2" key="1">
    <citation type="submission" date="2021-03" db="EMBL/GenBank/DDBJ databases">
        <title>Genomic Encyclopedia of Type Strains, Phase IV (KMG-IV): sequencing the most valuable type-strain genomes for metagenomic binning, comparative biology and taxonomic classification.</title>
        <authorList>
            <person name="Goeker M."/>
        </authorList>
    </citation>
    <scope>NUCLEOTIDE SEQUENCE [LARGE SCALE GENOMIC DNA]</scope>
    <source>
        <strain evidence="1 2">DSM 27512</strain>
    </source>
</reference>
<dbReference type="Proteomes" id="UP001314903">
    <property type="component" value="Unassembled WGS sequence"/>
</dbReference>
<dbReference type="Gene3D" id="2.60.120.1140">
    <property type="entry name" value="Protein of unknown function DUF192"/>
    <property type="match status" value="1"/>
</dbReference>